<feature type="transmembrane region" description="Helical" evidence="1">
    <location>
        <begin position="18"/>
        <end position="37"/>
    </location>
</feature>
<dbReference type="OrthoDB" id="1122768at2"/>
<proteinExistence type="predicted"/>
<organism evidence="2 3">
    <name type="scientific">Hymenobacter elongatus</name>
    <dbReference type="NCBI Taxonomy" id="877208"/>
    <lineage>
        <taxon>Bacteria</taxon>
        <taxon>Pseudomonadati</taxon>
        <taxon>Bacteroidota</taxon>
        <taxon>Cytophagia</taxon>
        <taxon>Cytophagales</taxon>
        <taxon>Hymenobacteraceae</taxon>
        <taxon>Hymenobacter</taxon>
    </lineage>
</organism>
<reference evidence="2 3" key="1">
    <citation type="submission" date="2019-04" db="EMBL/GenBank/DDBJ databases">
        <authorList>
            <person name="Feng G."/>
            <person name="Zhang J."/>
            <person name="Zhu H."/>
        </authorList>
    </citation>
    <scope>NUCLEOTIDE SEQUENCE [LARGE SCALE GENOMIC DNA]</scope>
    <source>
        <strain evidence="2 3">JCM 17223</strain>
    </source>
</reference>
<keyword evidence="1" id="KW-0812">Transmembrane</keyword>
<name>A0A4Z0PJP6_9BACT</name>
<evidence type="ECO:0000313" key="2">
    <source>
        <dbReference type="EMBL" id="TGE15843.1"/>
    </source>
</evidence>
<sequence length="175" mass="19184">MENATTPATSPSSIGLRYGLLVGLLVCIVSFLIKLVITDPSSQVNNIIYVVLIVGIILAHKAYKQQNQGFMSFSQGLGIGLLVALIAGLVSGVFSYIYAEFIDPTYITTIMEGMRAQMEGQGRTQEQIDISISWMQKLMTGPMILATVLLAMFFWGLIISLIASAFTKHNRPEFE</sequence>
<accession>A0A4Z0PJP6</accession>
<keyword evidence="3" id="KW-1185">Reference proteome</keyword>
<comment type="caution">
    <text evidence="2">The sequence shown here is derived from an EMBL/GenBank/DDBJ whole genome shotgun (WGS) entry which is preliminary data.</text>
</comment>
<keyword evidence="1" id="KW-1133">Transmembrane helix</keyword>
<keyword evidence="1" id="KW-0472">Membrane</keyword>
<evidence type="ECO:0000313" key="3">
    <source>
        <dbReference type="Proteomes" id="UP000297739"/>
    </source>
</evidence>
<feature type="transmembrane region" description="Helical" evidence="1">
    <location>
        <begin position="43"/>
        <end position="63"/>
    </location>
</feature>
<dbReference type="InterPro" id="IPR025250">
    <property type="entry name" value="DUF4199"/>
</dbReference>
<feature type="transmembrane region" description="Helical" evidence="1">
    <location>
        <begin position="143"/>
        <end position="166"/>
    </location>
</feature>
<protein>
    <submittedName>
        <fullName evidence="2">DUF4199 domain-containing protein</fullName>
    </submittedName>
</protein>
<evidence type="ECO:0000256" key="1">
    <source>
        <dbReference type="SAM" id="Phobius"/>
    </source>
</evidence>
<dbReference type="RefSeq" id="WP_135497980.1">
    <property type="nucleotide sequence ID" value="NZ_SRLD01000020.1"/>
</dbReference>
<feature type="transmembrane region" description="Helical" evidence="1">
    <location>
        <begin position="75"/>
        <end position="99"/>
    </location>
</feature>
<dbReference type="Pfam" id="PF13858">
    <property type="entry name" value="DUF4199"/>
    <property type="match status" value="1"/>
</dbReference>
<dbReference type="Proteomes" id="UP000297739">
    <property type="component" value="Unassembled WGS sequence"/>
</dbReference>
<dbReference type="EMBL" id="SRLD01000020">
    <property type="protein sequence ID" value="TGE15843.1"/>
    <property type="molecule type" value="Genomic_DNA"/>
</dbReference>
<gene>
    <name evidence="2" type="ORF">E5J99_11655</name>
</gene>
<dbReference type="AlphaFoldDB" id="A0A4Z0PJP6"/>